<feature type="coiled-coil region" evidence="9">
    <location>
        <begin position="367"/>
        <end position="408"/>
    </location>
</feature>
<dbReference type="GO" id="GO:0046914">
    <property type="term" value="F:transition metal ion binding"/>
    <property type="evidence" value="ECO:0007669"/>
    <property type="project" value="InterPro"/>
</dbReference>
<evidence type="ECO:0000259" key="14">
    <source>
        <dbReference type="PROSITE" id="PS51870"/>
    </source>
</evidence>
<gene>
    <name evidence="15" type="ORF">GPM918_LOCUS15797</name>
    <name evidence="16" type="ORF">SRO942_LOCUS15797</name>
</gene>
<dbReference type="Proteomes" id="UP000681722">
    <property type="component" value="Unassembled WGS sequence"/>
</dbReference>
<comment type="subcellular location">
    <subcellularLocation>
        <location evidence="1">Membrane</location>
        <topology evidence="1">Single-pass type I membrane protein</topology>
    </subcellularLocation>
</comment>
<dbReference type="PANTHER" id="PTHR23103:SF15">
    <property type="entry name" value="AMYLOID-BETA-LIKE PROTEIN"/>
    <property type="match status" value="1"/>
</dbReference>
<comment type="caution">
    <text evidence="8">Lacks conserved residue(s) required for the propagation of feature annotation.</text>
</comment>
<dbReference type="SUPFAM" id="SSF109843">
    <property type="entry name" value="CAPPD, an extracellular domain of amyloid beta A4 protein"/>
    <property type="match status" value="1"/>
</dbReference>
<keyword evidence="4 11" id="KW-1133">Transmembrane helix</keyword>
<dbReference type="GO" id="GO:0016020">
    <property type="term" value="C:membrane"/>
    <property type="evidence" value="ECO:0007669"/>
    <property type="project" value="UniProtKB-SubCell"/>
</dbReference>
<dbReference type="Gene3D" id="3.30.1490.140">
    <property type="entry name" value="Amyloidogenic glycoprotein, copper-binding domain"/>
    <property type="match status" value="1"/>
</dbReference>
<evidence type="ECO:0000256" key="7">
    <source>
        <dbReference type="ARBA" id="ARBA00023180"/>
    </source>
</evidence>
<sequence>MMRFTLLFSLFLSCYYQPSSAVILKSSMNNNYSQIAVLGCDSKKPNLYYDTEKQFWIEHNMTKCVKNEHDTLEAYPNRNIVNIVRLAKTLQFDNWCELASKTNVNYIRRCKKGTETEESVQPFRCLTDPFQSDELFIPSDCQFQTLYDSSTCLPQEQWQSQASLTCSDKKMLLNSSSLLKWCGIAKFVGIEFVCCPSKDGELEPSISKLLWDDKDLVAEDDEIHEFAVPESLQQSLKFDLDDDTLYEDYDTIASTKKPLTTKQQRRLLAANQSFERFANEEGNFSDDEDDDEDQDDENGMSPNSSILPDQLPKNEHQRFTDEKEAFKKKYEEQVAKLVSQWKLRQVEIKEVMANNPIEGQKKWEATDKEFKNEYEKIKQRANEERLRINDLHERHLDLNINREKAEAQKQLTNAWNEKPIKTENVQKALLSYLHALIRDRLHLVNRYERLRIKDPPQAAEKKPEIEKRLKLIAARINDAVNNLKQYSKLQAKIQSRINTLFSEYAEVNDAAETLLNQFASSSTTTKRIPRLPLGRDEARIYPLPSKPSKTTKKSTTSTTTTTTRQTTTTTTTDDDSEYDATGELYDDDTEEERNDNEKQTQLPNTMTTTMTTFFVQPFVDEIADDDEQEDMNTGNYMKEVVNSWNNNDFSAKRENNRLIVDENQSQKISSSKLMMNPKSLFQTYIPYIVGCVLISFILIGVLAYRCYALRRHYRRGGQYEKNYLFTEVESCSPEERHLAAMQVNGYENPTYKFFEHQTPKC</sequence>
<accession>A0A814JWR1</accession>
<dbReference type="InterPro" id="IPR008154">
    <property type="entry name" value="Amyloid_glyco_extra"/>
</dbReference>
<keyword evidence="3 12" id="KW-0732">Signal</keyword>
<protein>
    <recommendedName>
        <fullName evidence="18">Amyloid-beta-like protein</fullName>
    </recommendedName>
</protein>
<evidence type="ECO:0000256" key="6">
    <source>
        <dbReference type="ARBA" id="ARBA00023157"/>
    </source>
</evidence>
<feature type="region of interest" description="Disordered" evidence="10">
    <location>
        <begin position="521"/>
        <end position="602"/>
    </location>
</feature>
<dbReference type="Gene3D" id="2.30.29.30">
    <property type="entry name" value="Pleckstrin-homology domain (PH domain)/Phosphotyrosine-binding domain (PTB)"/>
    <property type="match status" value="1"/>
</dbReference>
<dbReference type="InterPro" id="IPR024329">
    <property type="entry name" value="Amyloid_glyco_E2_domain"/>
</dbReference>
<evidence type="ECO:0000313" key="17">
    <source>
        <dbReference type="Proteomes" id="UP000663829"/>
    </source>
</evidence>
<organism evidence="15 17">
    <name type="scientific">Didymodactylos carnosus</name>
    <dbReference type="NCBI Taxonomy" id="1234261"/>
    <lineage>
        <taxon>Eukaryota</taxon>
        <taxon>Metazoa</taxon>
        <taxon>Spiralia</taxon>
        <taxon>Gnathifera</taxon>
        <taxon>Rotifera</taxon>
        <taxon>Eurotatoria</taxon>
        <taxon>Bdelloidea</taxon>
        <taxon>Philodinida</taxon>
        <taxon>Philodinidae</taxon>
        <taxon>Didymodactylos</taxon>
    </lineage>
</organism>
<feature type="disulfide bond" evidence="8">
    <location>
        <begin position="152"/>
        <end position="182"/>
    </location>
</feature>
<keyword evidence="7" id="KW-0325">Glycoprotein</keyword>
<keyword evidence="5 11" id="KW-0472">Membrane</keyword>
<dbReference type="PANTHER" id="PTHR23103">
    <property type="entry name" value="ALZHEIMER'S DISEASE BETA-AMYLOID RELATED"/>
    <property type="match status" value="1"/>
</dbReference>
<dbReference type="PROSITE" id="PS51870">
    <property type="entry name" value="APP_E2"/>
    <property type="match status" value="1"/>
</dbReference>
<reference evidence="15" key="1">
    <citation type="submission" date="2021-02" db="EMBL/GenBank/DDBJ databases">
        <authorList>
            <person name="Nowell W R."/>
        </authorList>
    </citation>
    <scope>NUCLEOTIDE SEQUENCE</scope>
</reference>
<dbReference type="InterPro" id="IPR019543">
    <property type="entry name" value="APP_amyloid_C"/>
</dbReference>
<comment type="caution">
    <text evidence="15">The sequence shown here is derived from an EMBL/GenBank/DDBJ whole genome shotgun (WGS) entry which is preliminary data.</text>
</comment>
<dbReference type="PROSITE" id="PS51869">
    <property type="entry name" value="APP_E1"/>
    <property type="match status" value="1"/>
</dbReference>
<feature type="chain" id="PRO_5036224950" description="Amyloid-beta-like protein" evidence="12">
    <location>
        <begin position="22"/>
        <end position="761"/>
    </location>
</feature>
<dbReference type="InterPro" id="IPR036454">
    <property type="entry name" value="Amyloid_glyco_heparin-bd_sf"/>
</dbReference>
<evidence type="ECO:0000256" key="8">
    <source>
        <dbReference type="PROSITE-ProRule" id="PRU01217"/>
    </source>
</evidence>
<dbReference type="PROSITE" id="PS00320">
    <property type="entry name" value="APP_INTRA"/>
    <property type="match status" value="1"/>
</dbReference>
<evidence type="ECO:0000313" key="15">
    <source>
        <dbReference type="EMBL" id="CAF1041378.1"/>
    </source>
</evidence>
<dbReference type="Pfam" id="PF10515">
    <property type="entry name" value="APP_amyloid"/>
    <property type="match status" value="1"/>
</dbReference>
<dbReference type="SUPFAM" id="SSF56491">
    <property type="entry name" value="A heparin-binding domain"/>
    <property type="match status" value="1"/>
</dbReference>
<feature type="compositionally biased region" description="Acidic residues" evidence="10">
    <location>
        <begin position="283"/>
        <end position="298"/>
    </location>
</feature>
<keyword evidence="9" id="KW-0175">Coiled coil</keyword>
<evidence type="ECO:0000256" key="11">
    <source>
        <dbReference type="SAM" id="Phobius"/>
    </source>
</evidence>
<dbReference type="GO" id="GO:0008201">
    <property type="term" value="F:heparin binding"/>
    <property type="evidence" value="ECO:0007669"/>
    <property type="project" value="UniProtKB-UniRule"/>
</dbReference>
<dbReference type="Gene3D" id="3.90.570.10">
    <property type="entry name" value="Amyloidogenic glycoprotein, heparin-binding domain"/>
    <property type="match status" value="1"/>
</dbReference>
<keyword evidence="2 11" id="KW-0812">Transmembrane</keyword>
<dbReference type="Pfam" id="PF12924">
    <property type="entry name" value="APP_Cu_bd"/>
    <property type="match status" value="1"/>
</dbReference>
<keyword evidence="17" id="KW-1185">Reference proteome</keyword>
<feature type="region of interest" description="GFLD subdomain" evidence="8">
    <location>
        <begin position="30"/>
        <end position="131"/>
    </location>
</feature>
<evidence type="ECO:0008006" key="18">
    <source>
        <dbReference type="Google" id="ProtNLM"/>
    </source>
</evidence>
<proteinExistence type="inferred from homology"/>
<evidence type="ECO:0000313" key="16">
    <source>
        <dbReference type="EMBL" id="CAF3811579.1"/>
    </source>
</evidence>
<evidence type="ECO:0000256" key="1">
    <source>
        <dbReference type="ARBA" id="ARBA00004479"/>
    </source>
</evidence>
<evidence type="ECO:0000256" key="2">
    <source>
        <dbReference type="ARBA" id="ARBA00022692"/>
    </source>
</evidence>
<dbReference type="Proteomes" id="UP000663829">
    <property type="component" value="Unassembled WGS sequence"/>
</dbReference>
<feature type="domain" description="E2" evidence="14">
    <location>
        <begin position="302"/>
        <end position="500"/>
    </location>
</feature>
<dbReference type="InterPro" id="IPR036669">
    <property type="entry name" value="Amyloid_Cu-bd_sf"/>
</dbReference>
<feature type="signal peptide" evidence="12">
    <location>
        <begin position="1"/>
        <end position="21"/>
    </location>
</feature>
<feature type="disulfide bond" evidence="8">
    <location>
        <begin position="166"/>
        <end position="194"/>
    </location>
</feature>
<dbReference type="EMBL" id="CAJNOQ010004030">
    <property type="protein sequence ID" value="CAF1041378.1"/>
    <property type="molecule type" value="Genomic_DNA"/>
</dbReference>
<feature type="compositionally biased region" description="Low complexity" evidence="10">
    <location>
        <begin position="553"/>
        <end position="571"/>
    </location>
</feature>
<evidence type="ECO:0000256" key="10">
    <source>
        <dbReference type="SAM" id="MobiDB-lite"/>
    </source>
</evidence>
<keyword evidence="6 8" id="KW-1015">Disulfide bond</keyword>
<dbReference type="InterPro" id="IPR019745">
    <property type="entry name" value="Amyloid_glyco_intracell_CS"/>
</dbReference>
<dbReference type="Pfam" id="PF12925">
    <property type="entry name" value="APP_E2"/>
    <property type="match status" value="1"/>
</dbReference>
<dbReference type="OrthoDB" id="6147836at2759"/>
<evidence type="ECO:0000256" key="4">
    <source>
        <dbReference type="ARBA" id="ARBA00022989"/>
    </source>
</evidence>
<feature type="region of interest" description="Disordered" evidence="10">
    <location>
        <begin position="278"/>
        <end position="318"/>
    </location>
</feature>
<evidence type="ECO:0000256" key="12">
    <source>
        <dbReference type="SAM" id="SignalP"/>
    </source>
</evidence>
<dbReference type="InterPro" id="IPR015849">
    <property type="entry name" value="Amyloid_glyco_heparin-bd"/>
</dbReference>
<evidence type="ECO:0000259" key="13">
    <source>
        <dbReference type="PROSITE" id="PS51869"/>
    </source>
</evidence>
<evidence type="ECO:0000256" key="5">
    <source>
        <dbReference type="ARBA" id="ARBA00023136"/>
    </source>
</evidence>
<comment type="similarity">
    <text evidence="8">Belongs to the APP family.</text>
</comment>
<dbReference type="Gene3D" id="1.20.120.770">
    <property type="entry name" value="Amyloid precursor protein, E2 domain"/>
    <property type="match status" value="1"/>
</dbReference>
<feature type="domain" description="E1" evidence="13">
    <location>
        <begin position="30"/>
        <end position="197"/>
    </location>
</feature>
<dbReference type="InterPro" id="IPR011993">
    <property type="entry name" value="PH-like_dom_sf"/>
</dbReference>
<evidence type="ECO:0000256" key="3">
    <source>
        <dbReference type="ARBA" id="ARBA00022729"/>
    </source>
</evidence>
<dbReference type="InterPro" id="IPR011178">
    <property type="entry name" value="Amyloid_glyco_Cu-bd"/>
</dbReference>
<dbReference type="PRINTS" id="PR00203">
    <property type="entry name" value="AMYLOIDA4"/>
</dbReference>
<dbReference type="SUPFAM" id="SSF89811">
    <property type="entry name" value="Amyloid beta a4 protein copper binding domain (domain 2)"/>
    <property type="match status" value="1"/>
</dbReference>
<dbReference type="EMBL" id="CAJOBC010004030">
    <property type="protein sequence ID" value="CAF3811579.1"/>
    <property type="molecule type" value="Genomic_DNA"/>
</dbReference>
<dbReference type="AlphaFoldDB" id="A0A814JWR1"/>
<evidence type="ECO:0000256" key="9">
    <source>
        <dbReference type="SAM" id="Coils"/>
    </source>
</evidence>
<feature type="region of interest" description="CuBD subdomain" evidence="8">
    <location>
        <begin position="139"/>
        <end position="197"/>
    </location>
</feature>
<dbReference type="SMART" id="SM00006">
    <property type="entry name" value="A4_EXTRA"/>
    <property type="match status" value="1"/>
</dbReference>
<feature type="transmembrane region" description="Helical" evidence="11">
    <location>
        <begin position="684"/>
        <end position="704"/>
    </location>
</feature>
<feature type="compositionally biased region" description="Acidic residues" evidence="10">
    <location>
        <begin position="572"/>
        <end position="594"/>
    </location>
</feature>
<dbReference type="InterPro" id="IPR008155">
    <property type="entry name" value="Amyloid_glyco"/>
</dbReference>
<dbReference type="InterPro" id="IPR036176">
    <property type="entry name" value="E2_sf"/>
</dbReference>
<feature type="disulfide bond" evidence="8">
    <location>
        <begin position="141"/>
        <end position="195"/>
    </location>
</feature>
<dbReference type="Pfam" id="PF02177">
    <property type="entry name" value="APP_N"/>
    <property type="match status" value="1"/>
</dbReference>
<name>A0A814JWR1_9BILA</name>